<evidence type="ECO:0000256" key="1">
    <source>
        <dbReference type="ARBA" id="ARBA00001941"/>
    </source>
</evidence>
<dbReference type="PANTHER" id="PTHR43808">
    <property type="entry name" value="ACETYLORNITHINE DEACETYLASE"/>
    <property type="match status" value="1"/>
</dbReference>
<evidence type="ECO:0000256" key="5">
    <source>
        <dbReference type="ARBA" id="ARBA00022801"/>
    </source>
</evidence>
<dbReference type="AlphaFoldDB" id="A0A7V0QRD2"/>
<dbReference type="Gene3D" id="3.30.70.360">
    <property type="match status" value="1"/>
</dbReference>
<name>A0A7V0QRD2_UNCAE</name>
<dbReference type="Proteomes" id="UP000885660">
    <property type="component" value="Unassembled WGS sequence"/>
</dbReference>
<evidence type="ECO:0000256" key="4">
    <source>
        <dbReference type="ARBA" id="ARBA00022723"/>
    </source>
</evidence>
<organism evidence="9">
    <name type="scientific">Aerophobetes bacterium</name>
    <dbReference type="NCBI Taxonomy" id="2030807"/>
    <lineage>
        <taxon>Bacteria</taxon>
        <taxon>Candidatus Aerophobota</taxon>
    </lineage>
</organism>
<reference evidence="9" key="1">
    <citation type="journal article" date="2020" name="mSystems">
        <title>Genome- and Community-Level Interaction Insights into Carbon Utilization and Element Cycling Functions of Hydrothermarchaeota in Hydrothermal Sediment.</title>
        <authorList>
            <person name="Zhou Z."/>
            <person name="Liu Y."/>
            <person name="Xu W."/>
            <person name="Pan J."/>
            <person name="Luo Z.H."/>
            <person name="Li M."/>
        </authorList>
    </citation>
    <scope>NUCLEOTIDE SEQUENCE [LARGE SCALE GENOMIC DNA]</scope>
    <source>
        <strain evidence="9">HyVt-219</strain>
    </source>
</reference>
<dbReference type="InterPro" id="IPR050072">
    <property type="entry name" value="Peptidase_M20A"/>
</dbReference>
<dbReference type="GO" id="GO:0046872">
    <property type="term" value="F:metal ion binding"/>
    <property type="evidence" value="ECO:0007669"/>
    <property type="project" value="UniProtKB-KW"/>
</dbReference>
<evidence type="ECO:0000313" key="9">
    <source>
        <dbReference type="EMBL" id="HDN84257.1"/>
    </source>
</evidence>
<dbReference type="GO" id="GO:0016787">
    <property type="term" value="F:hydrolase activity"/>
    <property type="evidence" value="ECO:0007669"/>
    <property type="project" value="UniProtKB-KW"/>
</dbReference>
<dbReference type="InterPro" id="IPR011650">
    <property type="entry name" value="Peptidase_M20_dimer"/>
</dbReference>
<dbReference type="Gene3D" id="3.40.630.10">
    <property type="entry name" value="Zn peptidases"/>
    <property type="match status" value="1"/>
</dbReference>
<comment type="cofactor">
    <cofactor evidence="2">
        <name>Zn(2+)</name>
        <dbReference type="ChEBI" id="CHEBI:29105"/>
    </cofactor>
</comment>
<dbReference type="InterPro" id="IPR036264">
    <property type="entry name" value="Bact_exopeptidase_dim_dom"/>
</dbReference>
<dbReference type="SUPFAM" id="SSF55031">
    <property type="entry name" value="Bacterial exopeptidase dimerisation domain"/>
    <property type="match status" value="1"/>
</dbReference>
<dbReference type="NCBIfam" id="TIGR01910">
    <property type="entry name" value="DapE-ArgE"/>
    <property type="match status" value="1"/>
</dbReference>
<comment type="caution">
    <text evidence="9">The sequence shown here is derived from an EMBL/GenBank/DDBJ whole genome shotgun (WGS) entry which is preliminary data.</text>
</comment>
<keyword evidence="6" id="KW-0862">Zinc</keyword>
<keyword evidence="7" id="KW-0170">Cobalt</keyword>
<evidence type="ECO:0000259" key="8">
    <source>
        <dbReference type="Pfam" id="PF07687"/>
    </source>
</evidence>
<dbReference type="Pfam" id="PF07687">
    <property type="entry name" value="M20_dimer"/>
    <property type="match status" value="1"/>
</dbReference>
<evidence type="ECO:0000256" key="2">
    <source>
        <dbReference type="ARBA" id="ARBA00001947"/>
    </source>
</evidence>
<proteinExistence type="inferred from homology"/>
<evidence type="ECO:0000256" key="3">
    <source>
        <dbReference type="ARBA" id="ARBA00006247"/>
    </source>
</evidence>
<keyword evidence="4" id="KW-0479">Metal-binding</keyword>
<feature type="domain" description="Peptidase M20 dimerisation" evidence="8">
    <location>
        <begin position="207"/>
        <end position="321"/>
    </location>
</feature>
<sequence length="437" mass="48664">MKNNEKEFSDLARLISRAVDDRKDEIVNFCQNLIRIPSVTGKEKRIQEYVAEHLKSMGLEVKVWNPDITRMKDHPGYVDTGKDYINRPNVVGIYRGGGGSSLIINGHSDVVTPEPLEKWSHHPWGAEIYENKIYGRGACDMKGGIAGMIKALQVLLELNLSPPGDVILEVVVDEEATGNGTLASFLEGYNADAAIFAEPTSCEVMPAHRGALFWRVYVEGKGAHAGVKYKGTSATEKGILIYDLLRELENKRNKRGKRHPLYNCYPLTTPLCVGKFNSGHYPSAVPQECILEGSIEFLPGEKVEEVKREFEKTIENVSKKDSWLKKHPPKIEWFGLSLLPAQISPAHPLVGVFKKAYTEISGKETKVAGFPSGCDMRIRVLYAGTPSIVFGPGDISLAHRVDEFILIDELILFVKVLALGIVEWGKTKRYRELKCDG</sequence>
<protein>
    <submittedName>
        <fullName evidence="9">ArgE/DapE family deacylase</fullName>
    </submittedName>
</protein>
<accession>A0A7V0QRD2</accession>
<evidence type="ECO:0000256" key="7">
    <source>
        <dbReference type="ARBA" id="ARBA00023285"/>
    </source>
</evidence>
<dbReference type="EMBL" id="DRBC01000043">
    <property type="protein sequence ID" value="HDN84257.1"/>
    <property type="molecule type" value="Genomic_DNA"/>
</dbReference>
<gene>
    <name evidence="9" type="ORF">ENG47_00690</name>
</gene>
<dbReference type="Pfam" id="PF01546">
    <property type="entry name" value="Peptidase_M20"/>
    <property type="match status" value="1"/>
</dbReference>
<comment type="cofactor">
    <cofactor evidence="1">
        <name>Co(2+)</name>
        <dbReference type="ChEBI" id="CHEBI:48828"/>
    </cofactor>
</comment>
<evidence type="ECO:0000256" key="6">
    <source>
        <dbReference type="ARBA" id="ARBA00022833"/>
    </source>
</evidence>
<dbReference type="SUPFAM" id="SSF53187">
    <property type="entry name" value="Zn-dependent exopeptidases"/>
    <property type="match status" value="1"/>
</dbReference>
<comment type="similarity">
    <text evidence="3">Belongs to the peptidase M20A family.</text>
</comment>
<dbReference type="PANTHER" id="PTHR43808:SF25">
    <property type="entry name" value="PEPTIDASE M20 DIMERISATION DOMAIN-CONTAINING PROTEIN"/>
    <property type="match status" value="1"/>
</dbReference>
<dbReference type="InterPro" id="IPR002933">
    <property type="entry name" value="Peptidase_M20"/>
</dbReference>
<keyword evidence="5" id="KW-0378">Hydrolase</keyword>
<dbReference type="InterPro" id="IPR010182">
    <property type="entry name" value="ArgE/DapE"/>
</dbReference>